<proteinExistence type="predicted"/>
<name>A0A2I0B6G3_9ASPA</name>
<evidence type="ECO:0000313" key="2">
    <source>
        <dbReference type="EMBL" id="PKA63388.1"/>
    </source>
</evidence>
<organism evidence="2 3">
    <name type="scientific">Apostasia shenzhenica</name>
    <dbReference type="NCBI Taxonomy" id="1088818"/>
    <lineage>
        <taxon>Eukaryota</taxon>
        <taxon>Viridiplantae</taxon>
        <taxon>Streptophyta</taxon>
        <taxon>Embryophyta</taxon>
        <taxon>Tracheophyta</taxon>
        <taxon>Spermatophyta</taxon>
        <taxon>Magnoliopsida</taxon>
        <taxon>Liliopsida</taxon>
        <taxon>Asparagales</taxon>
        <taxon>Orchidaceae</taxon>
        <taxon>Apostasioideae</taxon>
        <taxon>Apostasia</taxon>
    </lineage>
</organism>
<feature type="compositionally biased region" description="Low complexity" evidence="1">
    <location>
        <begin position="158"/>
        <end position="171"/>
    </location>
</feature>
<sequence length="189" mass="20631">MGPERWRRRRRCRRALVMRSAVRCRAAGGYWSVMAPVPEEGELEAMDSMGSLAARMEMTGDGRSLWPKLDALSGGGGRGRENRDFTLWQITDSRVLPRDRSPECSSPFSRPLPSSSSSLPKYSLDPADSATSLDLLLPRRSSSHTSSRSPSSPPPEAAPDASSRSAGTSSRRSCDGEELPRAFHDPLPS</sequence>
<feature type="compositionally biased region" description="Basic and acidic residues" evidence="1">
    <location>
        <begin position="172"/>
        <end position="189"/>
    </location>
</feature>
<feature type="region of interest" description="Disordered" evidence="1">
    <location>
        <begin position="70"/>
        <end position="189"/>
    </location>
</feature>
<evidence type="ECO:0000313" key="3">
    <source>
        <dbReference type="Proteomes" id="UP000236161"/>
    </source>
</evidence>
<keyword evidence="3" id="KW-1185">Reference proteome</keyword>
<protein>
    <submittedName>
        <fullName evidence="2">Uncharacterized protein</fullName>
    </submittedName>
</protein>
<dbReference type="EMBL" id="KZ451908">
    <property type="protein sequence ID" value="PKA63388.1"/>
    <property type="molecule type" value="Genomic_DNA"/>
</dbReference>
<dbReference type="Proteomes" id="UP000236161">
    <property type="component" value="Unassembled WGS sequence"/>
</dbReference>
<gene>
    <name evidence="2" type="ORF">AXF42_Ash005283</name>
</gene>
<reference evidence="2 3" key="1">
    <citation type="journal article" date="2017" name="Nature">
        <title>The Apostasia genome and the evolution of orchids.</title>
        <authorList>
            <person name="Zhang G.Q."/>
            <person name="Liu K.W."/>
            <person name="Li Z."/>
            <person name="Lohaus R."/>
            <person name="Hsiao Y.Y."/>
            <person name="Niu S.C."/>
            <person name="Wang J.Y."/>
            <person name="Lin Y.C."/>
            <person name="Xu Q."/>
            <person name="Chen L.J."/>
            <person name="Yoshida K."/>
            <person name="Fujiwara S."/>
            <person name="Wang Z.W."/>
            <person name="Zhang Y.Q."/>
            <person name="Mitsuda N."/>
            <person name="Wang M."/>
            <person name="Liu G.H."/>
            <person name="Pecoraro L."/>
            <person name="Huang H.X."/>
            <person name="Xiao X.J."/>
            <person name="Lin M."/>
            <person name="Wu X.Y."/>
            <person name="Wu W.L."/>
            <person name="Chen Y.Y."/>
            <person name="Chang S.B."/>
            <person name="Sakamoto S."/>
            <person name="Ohme-Takagi M."/>
            <person name="Yagi M."/>
            <person name="Zeng S.J."/>
            <person name="Shen C.Y."/>
            <person name="Yeh C.M."/>
            <person name="Luo Y.B."/>
            <person name="Tsai W.C."/>
            <person name="Van de Peer Y."/>
            <person name="Liu Z.J."/>
        </authorList>
    </citation>
    <scope>NUCLEOTIDE SEQUENCE [LARGE SCALE GENOMIC DNA]</scope>
    <source>
        <strain evidence="3">cv. Shenzhen</strain>
        <tissue evidence="2">Stem</tissue>
    </source>
</reference>
<feature type="compositionally biased region" description="Low complexity" evidence="1">
    <location>
        <begin position="105"/>
        <end position="150"/>
    </location>
</feature>
<dbReference type="AlphaFoldDB" id="A0A2I0B6G3"/>
<evidence type="ECO:0000256" key="1">
    <source>
        <dbReference type="SAM" id="MobiDB-lite"/>
    </source>
</evidence>
<accession>A0A2I0B6G3</accession>